<dbReference type="InterPro" id="IPR013848">
    <property type="entry name" value="Methylthiotransferase_N"/>
</dbReference>
<evidence type="ECO:0000259" key="15">
    <source>
        <dbReference type="PROSITE" id="PS51918"/>
    </source>
</evidence>
<dbReference type="PROSITE" id="PS50926">
    <property type="entry name" value="TRAM"/>
    <property type="match status" value="1"/>
</dbReference>
<sequence>MHFFYIESYGCQMNLADSESITGILIASGMEQTPLPQRADLIIINTCTVRESAVTRVHAQIARFKPLKQHNKGLRIAVAGCLAQEEQERIFERLPFIDYVIGPDKYRFLAELTEHRAITVSSNNDGRDFYMDIEPVRTAGTNAWIPIMRGCNNFCSYCIVPYVRGREESKSVAAVLDEVKKAVDKGFKEFTLLGQNVNSYASDNIGFAGLLRSVDSVPGVRRLRFMTSHPKDLSDEVIACFGALPSLCEFLHLPMQSGSDRVLARMNRGYTRTAYVRTISKLRDRVPNIALSTDVLSGFPGETAEDHRETLNLLREVLFDSAFMFVYSPRKGTHAAELSDDVDRAEKVRRINEIIALQMEITKRKNQACVGREEEVLVEGISPRDPNQVTSRTRGFKNVIFMAAPDLIGKILRVRITGSTGWALQGEVLS</sequence>
<feature type="binding site" evidence="12">
    <location>
        <position position="155"/>
    </location>
    <ligand>
        <name>[4Fe-4S] cluster</name>
        <dbReference type="ChEBI" id="CHEBI:49883"/>
        <label>2</label>
        <note>4Fe-4S-S-AdoMet</note>
    </ligand>
</feature>
<comment type="function">
    <text evidence="1 12">Catalyzes the methylthiolation of N6-(dimethylallyl)adenosine (i(6)A), leading to the formation of 2-methylthio-N6-(dimethylallyl)adenosine (ms(2)i(6)A) at position 37 in tRNAs that read codons beginning with uridine.</text>
</comment>
<evidence type="ECO:0000259" key="14">
    <source>
        <dbReference type="PROSITE" id="PS51449"/>
    </source>
</evidence>
<dbReference type="GO" id="GO:0046872">
    <property type="term" value="F:metal ion binding"/>
    <property type="evidence" value="ECO:0007669"/>
    <property type="project" value="UniProtKB-KW"/>
</dbReference>
<dbReference type="InterPro" id="IPR006463">
    <property type="entry name" value="MiaB_methiolase"/>
</dbReference>
<evidence type="ECO:0000256" key="12">
    <source>
        <dbReference type="HAMAP-Rule" id="MF_01864"/>
    </source>
</evidence>
<dbReference type="InterPro" id="IPR006638">
    <property type="entry name" value="Elp3/MiaA/NifB-like_rSAM"/>
</dbReference>
<evidence type="ECO:0000256" key="4">
    <source>
        <dbReference type="ARBA" id="ARBA00022691"/>
    </source>
</evidence>
<evidence type="ECO:0000313" key="16">
    <source>
        <dbReference type="EMBL" id="OGK04252.1"/>
    </source>
</evidence>
<comment type="similarity">
    <text evidence="12">Belongs to the methylthiotransferase family. MiaB subfamily.</text>
</comment>
<feature type="domain" description="MTTase N-terminal" evidence="14">
    <location>
        <begin position="2"/>
        <end position="118"/>
    </location>
</feature>
<comment type="subcellular location">
    <subcellularLocation>
        <location evidence="12">Cytoplasm</location>
    </subcellularLocation>
</comment>
<dbReference type="SFLD" id="SFLDF00273">
    <property type="entry name" value="(dimethylallyl)adenosine_tRNA"/>
    <property type="match status" value="1"/>
</dbReference>
<keyword evidence="3 12" id="KW-0808">Transferase</keyword>
<keyword evidence="4 12" id="KW-0949">S-adenosyl-L-methionine</keyword>
<keyword evidence="5 12" id="KW-0479">Metal-binding</keyword>
<dbReference type="EC" id="2.8.4.3" evidence="8 12"/>
<evidence type="ECO:0000256" key="8">
    <source>
        <dbReference type="ARBA" id="ARBA00033765"/>
    </source>
</evidence>
<dbReference type="Proteomes" id="UP000179243">
    <property type="component" value="Unassembled WGS sequence"/>
</dbReference>
<dbReference type="FunFam" id="3.80.30.20:FF:000001">
    <property type="entry name" value="tRNA-2-methylthio-N(6)-dimethylallyladenosine synthase 2"/>
    <property type="match status" value="1"/>
</dbReference>
<dbReference type="NCBIfam" id="TIGR00089">
    <property type="entry name" value="MiaB/RimO family radical SAM methylthiotransferase"/>
    <property type="match status" value="1"/>
</dbReference>
<dbReference type="AlphaFoldDB" id="A0A1F7FCL4"/>
<keyword evidence="12" id="KW-0963">Cytoplasm</keyword>
<evidence type="ECO:0000256" key="9">
    <source>
        <dbReference type="ARBA" id="ARBA00068570"/>
    </source>
</evidence>
<reference evidence="16 17" key="1">
    <citation type="journal article" date="2016" name="Nat. Commun.">
        <title>Thousands of microbial genomes shed light on interconnected biogeochemical processes in an aquifer system.</title>
        <authorList>
            <person name="Anantharaman K."/>
            <person name="Brown C.T."/>
            <person name="Hug L.A."/>
            <person name="Sharon I."/>
            <person name="Castelle C.J."/>
            <person name="Probst A.J."/>
            <person name="Thomas B.C."/>
            <person name="Singh A."/>
            <person name="Wilkins M.J."/>
            <person name="Karaoz U."/>
            <person name="Brodie E.L."/>
            <person name="Williams K.H."/>
            <person name="Hubbard S.S."/>
            <person name="Banfield J.F."/>
        </authorList>
    </citation>
    <scope>NUCLEOTIDE SEQUENCE [LARGE SCALE GENOMIC DNA]</scope>
</reference>
<dbReference type="GO" id="GO:0035597">
    <property type="term" value="F:tRNA-2-methylthio-N(6)-dimethylallyladenosine(37) synthase activity"/>
    <property type="evidence" value="ECO:0007669"/>
    <property type="project" value="UniProtKB-EC"/>
</dbReference>
<evidence type="ECO:0000256" key="6">
    <source>
        <dbReference type="ARBA" id="ARBA00023004"/>
    </source>
</evidence>
<keyword evidence="7 12" id="KW-0411">Iron-sulfur</keyword>
<dbReference type="Gene3D" id="3.40.50.12160">
    <property type="entry name" value="Methylthiotransferase, N-terminal domain"/>
    <property type="match status" value="1"/>
</dbReference>
<dbReference type="SFLD" id="SFLDG01082">
    <property type="entry name" value="B12-binding_domain_containing"/>
    <property type="match status" value="1"/>
</dbReference>
<dbReference type="PANTHER" id="PTHR43020:SF2">
    <property type="entry name" value="MITOCHONDRIAL TRNA METHYLTHIOTRANSFERASE CDK5RAP1"/>
    <property type="match status" value="1"/>
</dbReference>
<feature type="binding site" evidence="12">
    <location>
        <position position="81"/>
    </location>
    <ligand>
        <name>[4Fe-4S] cluster</name>
        <dbReference type="ChEBI" id="CHEBI:49883"/>
        <label>1</label>
    </ligand>
</feature>
<dbReference type="HAMAP" id="MF_01864">
    <property type="entry name" value="tRNA_metthiotr_MiaB"/>
    <property type="match status" value="1"/>
</dbReference>
<feature type="binding site" evidence="12">
    <location>
        <position position="158"/>
    </location>
    <ligand>
        <name>[4Fe-4S] cluster</name>
        <dbReference type="ChEBI" id="CHEBI:49883"/>
        <label>2</label>
        <note>4Fe-4S-S-AdoMet</note>
    </ligand>
</feature>
<dbReference type="InterPro" id="IPR023404">
    <property type="entry name" value="rSAM_horseshoe"/>
</dbReference>
<dbReference type="InterPro" id="IPR020612">
    <property type="entry name" value="Methylthiotransferase_CS"/>
</dbReference>
<comment type="catalytic activity">
    <reaction evidence="12">
        <text>N(6)-dimethylallyladenosine(37) in tRNA + (sulfur carrier)-SH + AH2 + 2 S-adenosyl-L-methionine = 2-methylsulfanyl-N(6)-dimethylallyladenosine(37) in tRNA + (sulfur carrier)-H + 5'-deoxyadenosine + L-methionine + A + S-adenosyl-L-homocysteine + 2 H(+)</text>
        <dbReference type="Rhea" id="RHEA:37067"/>
        <dbReference type="Rhea" id="RHEA-COMP:10375"/>
        <dbReference type="Rhea" id="RHEA-COMP:10376"/>
        <dbReference type="Rhea" id="RHEA-COMP:14737"/>
        <dbReference type="Rhea" id="RHEA-COMP:14739"/>
        <dbReference type="ChEBI" id="CHEBI:13193"/>
        <dbReference type="ChEBI" id="CHEBI:15378"/>
        <dbReference type="ChEBI" id="CHEBI:17319"/>
        <dbReference type="ChEBI" id="CHEBI:17499"/>
        <dbReference type="ChEBI" id="CHEBI:29917"/>
        <dbReference type="ChEBI" id="CHEBI:57844"/>
        <dbReference type="ChEBI" id="CHEBI:57856"/>
        <dbReference type="ChEBI" id="CHEBI:59789"/>
        <dbReference type="ChEBI" id="CHEBI:64428"/>
        <dbReference type="ChEBI" id="CHEBI:74415"/>
        <dbReference type="ChEBI" id="CHEBI:74417"/>
        <dbReference type="EC" id="2.8.4.3"/>
    </reaction>
</comment>
<organism evidence="16 17">
    <name type="scientific">Candidatus Raymondbacteria bacterium RIFOXYD12_FULL_49_13</name>
    <dbReference type="NCBI Taxonomy" id="1817890"/>
    <lineage>
        <taxon>Bacteria</taxon>
        <taxon>Raymondiibacteriota</taxon>
    </lineage>
</organism>
<proteinExistence type="inferred from homology"/>
<dbReference type="SFLD" id="SFLDS00029">
    <property type="entry name" value="Radical_SAM"/>
    <property type="match status" value="1"/>
</dbReference>
<dbReference type="FunFam" id="3.40.50.12160:FF:000003">
    <property type="entry name" value="CDK5 regulatory subunit-associated protein 1"/>
    <property type="match status" value="1"/>
</dbReference>
<dbReference type="GO" id="GO:0051539">
    <property type="term" value="F:4 iron, 4 sulfur cluster binding"/>
    <property type="evidence" value="ECO:0007669"/>
    <property type="project" value="UniProtKB-UniRule"/>
</dbReference>
<evidence type="ECO:0000313" key="17">
    <source>
        <dbReference type="Proteomes" id="UP000179243"/>
    </source>
</evidence>
<dbReference type="PROSITE" id="PS51449">
    <property type="entry name" value="MTTASE_N"/>
    <property type="match status" value="1"/>
</dbReference>
<evidence type="ECO:0000256" key="7">
    <source>
        <dbReference type="ARBA" id="ARBA00023014"/>
    </source>
</evidence>
<dbReference type="GO" id="GO:0005829">
    <property type="term" value="C:cytosol"/>
    <property type="evidence" value="ECO:0007669"/>
    <property type="project" value="TreeGrafter"/>
</dbReference>
<dbReference type="NCBIfam" id="TIGR01574">
    <property type="entry name" value="miaB-methiolase"/>
    <property type="match status" value="1"/>
</dbReference>
<evidence type="ECO:0000256" key="2">
    <source>
        <dbReference type="ARBA" id="ARBA00022485"/>
    </source>
</evidence>
<dbReference type="SMART" id="SM00729">
    <property type="entry name" value="Elp3"/>
    <property type="match status" value="1"/>
</dbReference>
<dbReference type="InterPro" id="IPR058240">
    <property type="entry name" value="rSAM_sf"/>
</dbReference>
<dbReference type="InterPro" id="IPR002792">
    <property type="entry name" value="TRAM_dom"/>
</dbReference>
<keyword evidence="12" id="KW-0819">tRNA processing</keyword>
<keyword evidence="2 12" id="KW-0004">4Fe-4S</keyword>
<evidence type="ECO:0000256" key="11">
    <source>
        <dbReference type="ARBA" id="ARBA00081141"/>
    </source>
</evidence>
<feature type="binding site" evidence="12">
    <location>
        <position position="11"/>
    </location>
    <ligand>
        <name>[4Fe-4S] cluster</name>
        <dbReference type="ChEBI" id="CHEBI:49883"/>
        <label>1</label>
    </ligand>
</feature>
<dbReference type="SUPFAM" id="SSF102114">
    <property type="entry name" value="Radical SAM enzymes"/>
    <property type="match status" value="1"/>
</dbReference>
<dbReference type="SFLD" id="SFLDG01061">
    <property type="entry name" value="methylthiotransferase"/>
    <property type="match status" value="1"/>
</dbReference>
<dbReference type="Pfam" id="PF04055">
    <property type="entry name" value="Radical_SAM"/>
    <property type="match status" value="1"/>
</dbReference>
<dbReference type="EMBL" id="MFYX01000074">
    <property type="protein sequence ID" value="OGK04252.1"/>
    <property type="molecule type" value="Genomic_DNA"/>
</dbReference>
<dbReference type="InterPro" id="IPR007197">
    <property type="entry name" value="rSAM"/>
</dbReference>
<keyword evidence="6 12" id="KW-0408">Iron</keyword>
<feature type="domain" description="Radical SAM core" evidence="15">
    <location>
        <begin position="137"/>
        <end position="364"/>
    </location>
</feature>
<accession>A0A1F7FCL4</accession>
<feature type="binding site" evidence="12">
    <location>
        <position position="47"/>
    </location>
    <ligand>
        <name>[4Fe-4S] cluster</name>
        <dbReference type="ChEBI" id="CHEBI:49883"/>
        <label>1</label>
    </ligand>
</feature>
<dbReference type="PANTHER" id="PTHR43020">
    <property type="entry name" value="CDK5 REGULATORY SUBUNIT-ASSOCIATED PROTEIN 1"/>
    <property type="match status" value="1"/>
</dbReference>
<name>A0A1F7FCL4_UNCRA</name>
<evidence type="ECO:0000256" key="10">
    <source>
        <dbReference type="ARBA" id="ARBA00080698"/>
    </source>
</evidence>
<dbReference type="PROSITE" id="PS51918">
    <property type="entry name" value="RADICAL_SAM"/>
    <property type="match status" value="1"/>
</dbReference>
<dbReference type="Gene3D" id="3.80.30.20">
    <property type="entry name" value="tm_1862 like domain"/>
    <property type="match status" value="1"/>
</dbReference>
<dbReference type="Pfam" id="PF01938">
    <property type="entry name" value="TRAM"/>
    <property type="match status" value="1"/>
</dbReference>
<dbReference type="Pfam" id="PF00919">
    <property type="entry name" value="UPF0004"/>
    <property type="match status" value="1"/>
</dbReference>
<evidence type="ECO:0000256" key="5">
    <source>
        <dbReference type="ARBA" id="ARBA00022723"/>
    </source>
</evidence>
<dbReference type="CDD" id="cd01335">
    <property type="entry name" value="Radical_SAM"/>
    <property type="match status" value="1"/>
</dbReference>
<protein>
    <recommendedName>
        <fullName evidence="9 12">tRNA-2-methylthio-N(6)-dimethylallyladenosine synthase</fullName>
        <ecNumber evidence="8 12">2.8.4.3</ecNumber>
    </recommendedName>
    <alternativeName>
        <fullName evidence="11 12">(Dimethylallyl)adenosine tRNA methylthiotransferase MiaB</fullName>
    </alternativeName>
    <alternativeName>
        <fullName evidence="10 12">tRNA-i(6)A37 methylthiotransferase</fullName>
    </alternativeName>
</protein>
<comment type="caution">
    <text evidence="16">The sequence shown here is derived from an EMBL/GenBank/DDBJ whole genome shotgun (WGS) entry which is preliminary data.</text>
</comment>
<evidence type="ECO:0000256" key="3">
    <source>
        <dbReference type="ARBA" id="ARBA00022679"/>
    </source>
</evidence>
<dbReference type="InterPro" id="IPR038135">
    <property type="entry name" value="Methylthiotransferase_N_sf"/>
</dbReference>
<evidence type="ECO:0000259" key="13">
    <source>
        <dbReference type="PROSITE" id="PS50926"/>
    </source>
</evidence>
<feature type="binding site" evidence="12">
    <location>
        <position position="151"/>
    </location>
    <ligand>
        <name>[4Fe-4S] cluster</name>
        <dbReference type="ChEBI" id="CHEBI:49883"/>
        <label>2</label>
        <note>4Fe-4S-S-AdoMet</note>
    </ligand>
</feature>
<comment type="cofactor">
    <cofactor evidence="12">
        <name>[4Fe-4S] cluster</name>
        <dbReference type="ChEBI" id="CHEBI:49883"/>
    </cofactor>
    <text evidence="12">Binds 2 [4Fe-4S] clusters. One cluster is coordinated with 3 cysteines and an exchangeable S-adenosyl-L-methionine.</text>
</comment>
<evidence type="ECO:0000256" key="1">
    <source>
        <dbReference type="ARBA" id="ARBA00003234"/>
    </source>
</evidence>
<comment type="subunit">
    <text evidence="12">Monomer.</text>
</comment>
<feature type="domain" description="TRAM" evidence="13">
    <location>
        <begin position="367"/>
        <end position="430"/>
    </location>
</feature>
<gene>
    <name evidence="12" type="primary">miaB</name>
    <name evidence="16" type="ORF">A2519_17990</name>
</gene>
<dbReference type="PROSITE" id="PS01278">
    <property type="entry name" value="MTTASE_RADICAL"/>
    <property type="match status" value="1"/>
</dbReference>
<dbReference type="InterPro" id="IPR005839">
    <property type="entry name" value="Methylthiotransferase"/>
</dbReference>